<proteinExistence type="predicted"/>
<organism evidence="1 2">
    <name type="scientific">Methanobacterium formicicum</name>
    <dbReference type="NCBI Taxonomy" id="2162"/>
    <lineage>
        <taxon>Archaea</taxon>
        <taxon>Methanobacteriati</taxon>
        <taxon>Methanobacteriota</taxon>
        <taxon>Methanomada group</taxon>
        <taxon>Methanobacteria</taxon>
        <taxon>Methanobacteriales</taxon>
        <taxon>Methanobacteriaceae</taxon>
        <taxon>Methanobacterium</taxon>
    </lineage>
</organism>
<accession>A0A089ZEN9</accession>
<dbReference type="KEGG" id="mfc:BRM9_1686"/>
<dbReference type="EMBL" id="CP006933">
    <property type="protein sequence ID" value="AIS32497.1"/>
    <property type="molecule type" value="Genomic_DNA"/>
</dbReference>
<evidence type="ECO:0000313" key="1">
    <source>
        <dbReference type="EMBL" id="AIS32497.1"/>
    </source>
</evidence>
<dbReference type="Proteomes" id="UP000029661">
    <property type="component" value="Chromosome"/>
</dbReference>
<name>A0A089ZEN9_METFO</name>
<dbReference type="GeneID" id="24792850"/>
<reference evidence="1 2" key="1">
    <citation type="submission" date="2013-12" db="EMBL/GenBank/DDBJ databases">
        <title>The complete genome sequence of Methanobacterium sp. BRM9.</title>
        <authorList>
            <consortium name="Pastoral Greenhouse Gas Research Consortium"/>
            <person name="Kelly W.J."/>
            <person name="Leahy S.C."/>
            <person name="Perry R."/>
            <person name="Li D."/>
            <person name="Altermann E."/>
            <person name="Lambie S.C."/>
            <person name="Attwood G.T."/>
        </authorList>
    </citation>
    <scope>NUCLEOTIDE SEQUENCE [LARGE SCALE GENOMIC DNA]</scope>
    <source>
        <strain evidence="1 2">BRM9</strain>
    </source>
</reference>
<sequence>MGRKNKEITIDDLKADILLAILKKTNPPIGNKHIACDKFYQNGIPPRLQGKAKKALNELIKEKFILSKPSKKGYNKCSLNYKKIHDMLNLPKIIETVKRDPVRKKLLEEKYNHDFQF</sequence>
<dbReference type="AlphaFoldDB" id="A0A089ZEN9"/>
<dbReference type="STRING" id="2162.BRM9_1686"/>
<dbReference type="RefSeq" id="WP_048085454.1">
    <property type="nucleotide sequence ID" value="NZ_CP006933.1"/>
</dbReference>
<gene>
    <name evidence="1" type="ORF">BRM9_1686</name>
</gene>
<protein>
    <submittedName>
        <fullName evidence="1">Uncharacterized protein</fullName>
    </submittedName>
</protein>
<evidence type="ECO:0000313" key="2">
    <source>
        <dbReference type="Proteomes" id="UP000029661"/>
    </source>
</evidence>